<sequence>MSFKPDLKMPTIAFQPMSYLLTALACITLVHSFELLPTDDVVPPEERNHHLFSYLMRVGRALGKSHRTFGGTVRDDAFQASPLIRFGKRYVIDDGRSELLSHLLAQYPQQ</sequence>
<evidence type="ECO:0000313" key="2">
    <source>
        <dbReference type="Proteomes" id="UP000277928"/>
    </source>
</evidence>
<evidence type="ECO:0000313" key="1">
    <source>
        <dbReference type="EMBL" id="VDK88580.1"/>
    </source>
</evidence>
<dbReference type="PROSITE" id="PS51257">
    <property type="entry name" value="PROKAR_LIPOPROTEIN"/>
    <property type="match status" value="1"/>
</dbReference>
<gene>
    <name evidence="1" type="ORF">NLS_LOCUS8740</name>
</gene>
<dbReference type="OMA" id="ACITFTH"/>
<organism evidence="1 2">
    <name type="scientific">Litomosoides sigmodontis</name>
    <name type="common">Filarial nematode worm</name>
    <dbReference type="NCBI Taxonomy" id="42156"/>
    <lineage>
        <taxon>Eukaryota</taxon>
        <taxon>Metazoa</taxon>
        <taxon>Ecdysozoa</taxon>
        <taxon>Nematoda</taxon>
        <taxon>Chromadorea</taxon>
        <taxon>Rhabditida</taxon>
        <taxon>Spirurina</taxon>
        <taxon>Spiruromorpha</taxon>
        <taxon>Filarioidea</taxon>
        <taxon>Onchocercidae</taxon>
        <taxon>Litomosoides</taxon>
    </lineage>
</organism>
<dbReference type="OrthoDB" id="10315936at2759"/>
<reference evidence="1 2" key="1">
    <citation type="submission" date="2018-08" db="EMBL/GenBank/DDBJ databases">
        <authorList>
            <person name="Laetsch R D."/>
            <person name="Stevens L."/>
            <person name="Kumar S."/>
            <person name="Blaxter L. M."/>
        </authorList>
    </citation>
    <scope>NUCLEOTIDE SEQUENCE [LARGE SCALE GENOMIC DNA]</scope>
</reference>
<name>A0A3P6UAJ0_LITSI</name>
<dbReference type="AlphaFoldDB" id="A0A3P6UAJ0"/>
<protein>
    <submittedName>
        <fullName evidence="1">Uncharacterized protein</fullName>
    </submittedName>
</protein>
<accession>A0A3P6UAJ0</accession>
<dbReference type="Proteomes" id="UP000277928">
    <property type="component" value="Unassembled WGS sequence"/>
</dbReference>
<keyword evidence="2" id="KW-1185">Reference proteome</keyword>
<dbReference type="EMBL" id="UYRX01001181">
    <property type="protein sequence ID" value="VDK88580.1"/>
    <property type="molecule type" value="Genomic_DNA"/>
</dbReference>
<proteinExistence type="predicted"/>